<gene>
    <name evidence="1" type="ORF">CEUSTIGMA_g9994.t1</name>
</gene>
<evidence type="ECO:0000313" key="2">
    <source>
        <dbReference type="Proteomes" id="UP000232323"/>
    </source>
</evidence>
<proteinExistence type="predicted"/>
<evidence type="ECO:0008006" key="3">
    <source>
        <dbReference type="Google" id="ProtNLM"/>
    </source>
</evidence>
<keyword evidence="2" id="KW-1185">Reference proteome</keyword>
<dbReference type="EMBL" id="BEGY01000082">
    <property type="protein sequence ID" value="GAX82568.1"/>
    <property type="molecule type" value="Genomic_DNA"/>
</dbReference>
<evidence type="ECO:0000313" key="1">
    <source>
        <dbReference type="EMBL" id="GAX82568.1"/>
    </source>
</evidence>
<dbReference type="OrthoDB" id="10264829at2759"/>
<name>A0A250XHM0_9CHLO</name>
<dbReference type="STRING" id="1157962.A0A250XHM0"/>
<dbReference type="Proteomes" id="UP000232323">
    <property type="component" value="Unassembled WGS sequence"/>
</dbReference>
<dbReference type="AlphaFoldDB" id="A0A250XHM0"/>
<sequence>MAFAVKQQVPFIGSRLPCKNSTVRASRVPISVVARAAKTAKSSGQQIQVDVDKPLGLTLGESSSPGGGLVVKSANGNAAKAGIKAGDTVIYTSSFFGDELWPSDKLSFTNSAVAAAPSPITIIYVKGENTMINVKRLPKKPAPPRFGKKLTAGQLALATHICVDCGKWC</sequence>
<reference evidence="1 2" key="1">
    <citation type="submission" date="2017-08" db="EMBL/GenBank/DDBJ databases">
        <title>Acidophilic green algal genome provides insights into adaptation to an acidic environment.</title>
        <authorList>
            <person name="Hirooka S."/>
            <person name="Hirose Y."/>
            <person name="Kanesaki Y."/>
            <person name="Higuchi S."/>
            <person name="Fujiwara T."/>
            <person name="Onuma R."/>
            <person name="Era A."/>
            <person name="Ohbayashi R."/>
            <person name="Uzuka A."/>
            <person name="Nozaki H."/>
            <person name="Yoshikawa H."/>
            <person name="Miyagishima S.Y."/>
        </authorList>
    </citation>
    <scope>NUCLEOTIDE SEQUENCE [LARGE SCALE GENOMIC DNA]</scope>
    <source>
        <strain evidence="1 2">NIES-2499</strain>
    </source>
</reference>
<dbReference type="PANTHER" id="PTHR47661">
    <property type="entry name" value="PHOSPHOGLUCAN PHOSPHATASE LSF1, CHLOROPLASTIC"/>
    <property type="match status" value="1"/>
</dbReference>
<protein>
    <recommendedName>
        <fullName evidence="3">PDZ domain-containing protein</fullName>
    </recommendedName>
</protein>
<accession>A0A250XHM0</accession>
<organism evidence="1 2">
    <name type="scientific">Chlamydomonas eustigma</name>
    <dbReference type="NCBI Taxonomy" id="1157962"/>
    <lineage>
        <taxon>Eukaryota</taxon>
        <taxon>Viridiplantae</taxon>
        <taxon>Chlorophyta</taxon>
        <taxon>core chlorophytes</taxon>
        <taxon>Chlorophyceae</taxon>
        <taxon>CS clade</taxon>
        <taxon>Chlamydomonadales</taxon>
        <taxon>Chlamydomonadaceae</taxon>
        <taxon>Chlamydomonas</taxon>
    </lineage>
</organism>
<comment type="caution">
    <text evidence="1">The sequence shown here is derived from an EMBL/GenBank/DDBJ whole genome shotgun (WGS) entry which is preliminary data.</text>
</comment>
<dbReference type="PANTHER" id="PTHR47661:SF4">
    <property type="entry name" value="OS08G0162600 PROTEIN"/>
    <property type="match status" value="1"/>
</dbReference>